<sequence>MRLYLAAGVDQKLKLMSDVVIDGYENKSLPLSRGNLGKGNVYSFKYTFIDENKLEFSFLNESIIIDLPFNPEKLVLSGSGIKANMAYSTGECNII</sequence>
<reference evidence="1 2" key="1">
    <citation type="submission" date="2024-08" db="EMBL/GenBank/DDBJ databases">
        <authorList>
            <person name="Ishaq N."/>
        </authorList>
    </citation>
    <scope>NUCLEOTIDE SEQUENCE [LARGE SCALE GENOMIC DNA]</scope>
    <source>
        <strain evidence="1 2">JCM 30400</strain>
    </source>
</reference>
<organism evidence="1 2">
    <name type="scientific">Microbulbifer echini</name>
    <dbReference type="NCBI Taxonomy" id="1529067"/>
    <lineage>
        <taxon>Bacteria</taxon>
        <taxon>Pseudomonadati</taxon>
        <taxon>Pseudomonadota</taxon>
        <taxon>Gammaproteobacteria</taxon>
        <taxon>Cellvibrionales</taxon>
        <taxon>Microbulbiferaceae</taxon>
        <taxon>Microbulbifer</taxon>
    </lineage>
</organism>
<dbReference type="Proteomes" id="UP001569414">
    <property type="component" value="Unassembled WGS sequence"/>
</dbReference>
<evidence type="ECO:0000313" key="2">
    <source>
        <dbReference type="Proteomes" id="UP001569414"/>
    </source>
</evidence>
<dbReference type="RefSeq" id="WP_371844829.1">
    <property type="nucleotide sequence ID" value="NZ_JBGMEL010000027.1"/>
</dbReference>
<proteinExistence type="predicted"/>
<evidence type="ECO:0000313" key="1">
    <source>
        <dbReference type="EMBL" id="MFA0792456.1"/>
    </source>
</evidence>
<dbReference type="EMBL" id="JBGMEL010000027">
    <property type="protein sequence ID" value="MFA0792456.1"/>
    <property type="molecule type" value="Genomic_DNA"/>
</dbReference>
<protein>
    <submittedName>
        <fullName evidence="1">Uncharacterized protein</fullName>
    </submittedName>
</protein>
<gene>
    <name evidence="1" type="ORF">ACCI51_18110</name>
</gene>
<accession>A0ABV4NSP5</accession>
<name>A0ABV4NSP5_9GAMM</name>
<keyword evidence="2" id="KW-1185">Reference proteome</keyword>
<comment type="caution">
    <text evidence="1">The sequence shown here is derived from an EMBL/GenBank/DDBJ whole genome shotgun (WGS) entry which is preliminary data.</text>
</comment>